<dbReference type="PROSITE" id="PS50801">
    <property type="entry name" value="STAS"/>
    <property type="match status" value="1"/>
</dbReference>
<dbReference type="Proteomes" id="UP001369736">
    <property type="component" value="Unassembled WGS sequence"/>
</dbReference>
<dbReference type="InterPro" id="IPR036513">
    <property type="entry name" value="STAS_dom_sf"/>
</dbReference>
<dbReference type="Gene3D" id="3.30.750.24">
    <property type="entry name" value="STAS domain"/>
    <property type="match status" value="1"/>
</dbReference>
<proteinExistence type="predicted"/>
<dbReference type="Pfam" id="PF01740">
    <property type="entry name" value="STAS"/>
    <property type="match status" value="1"/>
</dbReference>
<keyword evidence="3" id="KW-1185">Reference proteome</keyword>
<dbReference type="RefSeq" id="WP_337705050.1">
    <property type="nucleotide sequence ID" value="NZ_JBBEGM010000009.1"/>
</dbReference>
<evidence type="ECO:0000313" key="2">
    <source>
        <dbReference type="EMBL" id="MEJ2863688.1"/>
    </source>
</evidence>
<sequence length="127" mass="13267">MWAAGEEVVVLRGEGELDLVTRPEVHSTVARALGERPGPPPERAAPAPALVIDIGAATYLGATVVAALVEEAERRPATRTPRLVVGRCGPAARVAAILDLTEAFDVFADLHEAMGGGDAQPRREEGP</sequence>
<dbReference type="EMBL" id="JBBEGM010000009">
    <property type="protein sequence ID" value="MEJ2863688.1"/>
    <property type="molecule type" value="Genomic_DNA"/>
</dbReference>
<accession>A0ABU8M8P4</accession>
<evidence type="ECO:0000313" key="3">
    <source>
        <dbReference type="Proteomes" id="UP001369736"/>
    </source>
</evidence>
<protein>
    <submittedName>
        <fullName evidence="2">STAS domain-containing protein</fullName>
    </submittedName>
</protein>
<reference evidence="2 3" key="1">
    <citation type="submission" date="2024-03" db="EMBL/GenBank/DDBJ databases">
        <title>Actinomycetospora sp. OC33-EN07, a novel actinomycete isolated from wild orchid (Aerides multiflora).</title>
        <authorList>
            <person name="Suriyachadkun C."/>
        </authorList>
    </citation>
    <scope>NUCLEOTIDE SEQUENCE [LARGE SCALE GENOMIC DNA]</scope>
    <source>
        <strain evidence="2 3">OC33-EN07</strain>
    </source>
</reference>
<organism evidence="2 3">
    <name type="scientific">Actinomycetospora flava</name>
    <dbReference type="NCBI Taxonomy" id="3129232"/>
    <lineage>
        <taxon>Bacteria</taxon>
        <taxon>Bacillati</taxon>
        <taxon>Actinomycetota</taxon>
        <taxon>Actinomycetes</taxon>
        <taxon>Pseudonocardiales</taxon>
        <taxon>Pseudonocardiaceae</taxon>
        <taxon>Actinomycetospora</taxon>
    </lineage>
</organism>
<comment type="caution">
    <text evidence="2">The sequence shown here is derived from an EMBL/GenBank/DDBJ whole genome shotgun (WGS) entry which is preliminary data.</text>
</comment>
<dbReference type="InterPro" id="IPR002645">
    <property type="entry name" value="STAS_dom"/>
</dbReference>
<feature type="domain" description="STAS" evidence="1">
    <location>
        <begin position="6"/>
        <end position="117"/>
    </location>
</feature>
<evidence type="ECO:0000259" key="1">
    <source>
        <dbReference type="PROSITE" id="PS50801"/>
    </source>
</evidence>
<dbReference type="SUPFAM" id="SSF52091">
    <property type="entry name" value="SpoIIaa-like"/>
    <property type="match status" value="1"/>
</dbReference>
<gene>
    <name evidence="2" type="ORF">WCD58_21185</name>
</gene>
<name>A0ABU8M8P4_9PSEU</name>